<organism evidence="5 6">
    <name type="scientific">Dictyoglomus turgidum (strain DSM 6724 / Z-1310)</name>
    <dbReference type="NCBI Taxonomy" id="515635"/>
    <lineage>
        <taxon>Bacteria</taxon>
        <taxon>Pseudomonadati</taxon>
        <taxon>Dictyoglomota</taxon>
        <taxon>Dictyoglomia</taxon>
        <taxon>Dictyoglomales</taxon>
        <taxon>Dictyoglomaceae</taxon>
        <taxon>Dictyoglomus</taxon>
    </lineage>
</organism>
<keyword evidence="2" id="KW-0547">Nucleotide-binding</keyword>
<accession>B8DYV7</accession>
<dbReference type="NCBIfam" id="TIGR01727">
    <property type="entry name" value="oligo_HPY"/>
    <property type="match status" value="1"/>
</dbReference>
<dbReference type="GO" id="GO:0016887">
    <property type="term" value="F:ATP hydrolysis activity"/>
    <property type="evidence" value="ECO:0007669"/>
    <property type="project" value="InterPro"/>
</dbReference>
<dbReference type="AlphaFoldDB" id="B8DYV7"/>
<dbReference type="KEGG" id="dtu:Dtur_0158"/>
<dbReference type="PANTHER" id="PTHR43230:SF1">
    <property type="entry name" value="OLIGOPEPTIDE ABC TRANSPORTER, ATP-BINDING PROTEIN"/>
    <property type="match status" value="1"/>
</dbReference>
<proteinExistence type="predicted"/>
<dbReference type="GO" id="GO:0005524">
    <property type="term" value="F:ATP binding"/>
    <property type="evidence" value="ECO:0007669"/>
    <property type="project" value="UniProtKB-KW"/>
</dbReference>
<dbReference type="InterPro" id="IPR017871">
    <property type="entry name" value="ABC_transporter-like_CS"/>
</dbReference>
<dbReference type="Pfam" id="PF00005">
    <property type="entry name" value="ABC_tran"/>
    <property type="match status" value="1"/>
</dbReference>
<dbReference type="PANTHER" id="PTHR43230">
    <property type="entry name" value="ABC-TYPE DIPEPTIDE/OLIGOPEPTIDE TRANSPORT SYSTEM, ATPASE COMPONENT"/>
    <property type="match status" value="1"/>
</dbReference>
<dbReference type="CDD" id="cd03257">
    <property type="entry name" value="ABC_NikE_OppD_transporters"/>
    <property type="match status" value="1"/>
</dbReference>
<dbReference type="PROSITE" id="PS50893">
    <property type="entry name" value="ABC_TRANSPORTER_2"/>
    <property type="match status" value="1"/>
</dbReference>
<keyword evidence="6" id="KW-1185">Reference proteome</keyword>
<evidence type="ECO:0000313" key="5">
    <source>
        <dbReference type="EMBL" id="ACK41489.1"/>
    </source>
</evidence>
<evidence type="ECO:0000259" key="4">
    <source>
        <dbReference type="PROSITE" id="PS50893"/>
    </source>
</evidence>
<evidence type="ECO:0000256" key="3">
    <source>
        <dbReference type="ARBA" id="ARBA00022840"/>
    </source>
</evidence>
<reference evidence="6" key="1">
    <citation type="journal article" date="2016" name="Front. Microbiol.">
        <title>The complete genome sequence of hyperthermophile Dictyoglomus turgidum DSM 6724 reveals a specialized carbohydrate fermentor.</title>
        <authorList>
            <person name="Brumm P.J."/>
            <person name="Gowda K."/>
            <person name="Robb F.T."/>
            <person name="Mead D.A."/>
        </authorList>
    </citation>
    <scope>NUCLEOTIDE SEQUENCE [LARGE SCALE GENOMIC DNA]</scope>
    <source>
        <strain evidence="6">DSM 6724 / Z-1310</strain>
    </source>
</reference>
<feature type="domain" description="ABC transporter" evidence="4">
    <location>
        <begin position="8"/>
        <end position="260"/>
    </location>
</feature>
<dbReference type="STRING" id="515635.Dtur_0158"/>
<gene>
    <name evidence="5" type="ordered locus">Dtur_0158</name>
</gene>
<keyword evidence="1" id="KW-0813">Transport</keyword>
<dbReference type="Gene3D" id="3.40.50.300">
    <property type="entry name" value="P-loop containing nucleotide triphosphate hydrolases"/>
    <property type="match status" value="1"/>
</dbReference>
<dbReference type="SMART" id="SM00382">
    <property type="entry name" value="AAA"/>
    <property type="match status" value="1"/>
</dbReference>
<keyword evidence="3" id="KW-0067">ATP-binding</keyword>
<sequence>MNEQEYLLYVKDLTKVFIIGGRFLGVKLVAVNKESFSILKDRPEIFTIAGETGSGKTTLARMILGLLEPTSGEILYKGVNIAKLNSKKERKAFMKEVQPIFQNPFEAFNPLKRVDSYLYETAVNFGVANNKNDASEIVNRILEVVGLSLKEIEKRYPHELSGGQLQRVSIARALITTPSLLVADEPVSMVDASLRMSIVNLFKELKENLGISVIYITHDLATAYYISDRIAIMYRGNIVEMGPVEKVMLNPLHPYTKLLIASVPEADIDKKWTGEIKLSTQEVKEFTKLGCKFSERCDEREDICINEEPKKVFVDDRWVMCHKFVKN</sequence>
<protein>
    <submittedName>
        <fullName evidence="5">Oligopeptide/dipeptide ABC transporter, ATPase subunit</fullName>
    </submittedName>
</protein>
<evidence type="ECO:0000256" key="1">
    <source>
        <dbReference type="ARBA" id="ARBA00022448"/>
    </source>
</evidence>
<dbReference type="InterPro" id="IPR003439">
    <property type="entry name" value="ABC_transporter-like_ATP-bd"/>
</dbReference>
<dbReference type="InterPro" id="IPR027417">
    <property type="entry name" value="P-loop_NTPase"/>
</dbReference>
<evidence type="ECO:0000313" key="6">
    <source>
        <dbReference type="Proteomes" id="UP000007719"/>
    </source>
</evidence>
<dbReference type="EnsemblBacteria" id="ACK41489">
    <property type="protein sequence ID" value="ACK41489"/>
    <property type="gene ID" value="Dtur_0158"/>
</dbReference>
<dbReference type="InParanoid" id="B8DYV7"/>
<dbReference type="Pfam" id="PF08352">
    <property type="entry name" value="oligo_HPY"/>
    <property type="match status" value="1"/>
</dbReference>
<dbReference type="RefSeq" id="WP_012582574.1">
    <property type="nucleotide sequence ID" value="NC_011661.1"/>
</dbReference>
<dbReference type="HOGENOM" id="CLU_000604_1_23_0"/>
<dbReference type="InterPro" id="IPR013563">
    <property type="entry name" value="Oligopep_ABC_C"/>
</dbReference>
<name>B8DYV7_DICTD</name>
<dbReference type="EMBL" id="CP001251">
    <property type="protein sequence ID" value="ACK41489.1"/>
    <property type="molecule type" value="Genomic_DNA"/>
</dbReference>
<dbReference type="SUPFAM" id="SSF52540">
    <property type="entry name" value="P-loop containing nucleoside triphosphate hydrolases"/>
    <property type="match status" value="1"/>
</dbReference>
<dbReference type="Proteomes" id="UP000007719">
    <property type="component" value="Chromosome"/>
</dbReference>
<dbReference type="OrthoDB" id="9806285at2"/>
<dbReference type="GO" id="GO:0015833">
    <property type="term" value="P:peptide transport"/>
    <property type="evidence" value="ECO:0007669"/>
    <property type="project" value="InterPro"/>
</dbReference>
<dbReference type="InterPro" id="IPR003593">
    <property type="entry name" value="AAA+_ATPase"/>
</dbReference>
<dbReference type="eggNOG" id="COG4608">
    <property type="taxonomic scope" value="Bacteria"/>
</dbReference>
<evidence type="ECO:0000256" key="2">
    <source>
        <dbReference type="ARBA" id="ARBA00022741"/>
    </source>
</evidence>
<dbReference type="PROSITE" id="PS00211">
    <property type="entry name" value="ABC_TRANSPORTER_1"/>
    <property type="match status" value="1"/>
</dbReference>